<accession>A0A5B7HDM7</accession>
<dbReference type="EMBL" id="VSRR010027279">
    <property type="protein sequence ID" value="MPC68096.1"/>
    <property type="molecule type" value="Genomic_DNA"/>
</dbReference>
<reference evidence="1 2" key="1">
    <citation type="submission" date="2019-05" db="EMBL/GenBank/DDBJ databases">
        <title>Another draft genome of Portunus trituberculatus and its Hox gene families provides insights of decapod evolution.</title>
        <authorList>
            <person name="Jeong J.-H."/>
            <person name="Song I."/>
            <person name="Kim S."/>
            <person name="Choi T."/>
            <person name="Kim D."/>
            <person name="Ryu S."/>
            <person name="Kim W."/>
        </authorList>
    </citation>
    <scope>NUCLEOTIDE SEQUENCE [LARGE SCALE GENOMIC DNA]</scope>
    <source>
        <tissue evidence="1">Muscle</tissue>
    </source>
</reference>
<proteinExistence type="predicted"/>
<name>A0A5B7HDM7_PORTR</name>
<evidence type="ECO:0000313" key="2">
    <source>
        <dbReference type="Proteomes" id="UP000324222"/>
    </source>
</evidence>
<dbReference type="AlphaFoldDB" id="A0A5B7HDM7"/>
<keyword evidence="2" id="KW-1185">Reference proteome</keyword>
<comment type="caution">
    <text evidence="1">The sequence shown here is derived from an EMBL/GenBank/DDBJ whole genome shotgun (WGS) entry which is preliminary data.</text>
</comment>
<protein>
    <submittedName>
        <fullName evidence="1">Uncharacterized protein</fullName>
    </submittedName>
</protein>
<sequence>MRVCTGRDFLPPDGCVHETSAKPSPVKHPIGQPKCIGLSPHLPSAHHDHHVYHGQAPARVWAGERSLVTSLPRCQAACVFPEAVDTSTVTLPDLRD</sequence>
<organism evidence="1 2">
    <name type="scientific">Portunus trituberculatus</name>
    <name type="common">Swimming crab</name>
    <name type="synonym">Neptunus trituberculatus</name>
    <dbReference type="NCBI Taxonomy" id="210409"/>
    <lineage>
        <taxon>Eukaryota</taxon>
        <taxon>Metazoa</taxon>
        <taxon>Ecdysozoa</taxon>
        <taxon>Arthropoda</taxon>
        <taxon>Crustacea</taxon>
        <taxon>Multicrustacea</taxon>
        <taxon>Malacostraca</taxon>
        <taxon>Eumalacostraca</taxon>
        <taxon>Eucarida</taxon>
        <taxon>Decapoda</taxon>
        <taxon>Pleocyemata</taxon>
        <taxon>Brachyura</taxon>
        <taxon>Eubrachyura</taxon>
        <taxon>Portunoidea</taxon>
        <taxon>Portunidae</taxon>
        <taxon>Portuninae</taxon>
        <taxon>Portunus</taxon>
    </lineage>
</organism>
<evidence type="ECO:0000313" key="1">
    <source>
        <dbReference type="EMBL" id="MPC68096.1"/>
    </source>
</evidence>
<gene>
    <name evidence="1" type="ORF">E2C01_062288</name>
</gene>
<dbReference type="Proteomes" id="UP000324222">
    <property type="component" value="Unassembled WGS sequence"/>
</dbReference>